<feature type="transmembrane region" description="Helical" evidence="8">
    <location>
        <begin position="140"/>
        <end position="162"/>
    </location>
</feature>
<keyword evidence="3" id="KW-0813">Transport</keyword>
<keyword evidence="11" id="KW-1185">Reference proteome</keyword>
<dbReference type="EMBL" id="LHQR01000029">
    <property type="protein sequence ID" value="KXG51751.1"/>
    <property type="molecule type" value="Genomic_DNA"/>
</dbReference>
<dbReference type="OrthoDB" id="19923at2759"/>
<dbReference type="PANTHER" id="PTHR43791:SF52">
    <property type="entry name" value="TRANSPORTER, PUTATIVE (AFU_ORTHOLOGUE AFUA_1G11820)-RELATED"/>
    <property type="match status" value="1"/>
</dbReference>
<dbReference type="InterPro" id="IPR020846">
    <property type="entry name" value="MFS_dom"/>
</dbReference>
<evidence type="ECO:0000256" key="8">
    <source>
        <dbReference type="SAM" id="Phobius"/>
    </source>
</evidence>
<feature type="transmembrane region" description="Helical" evidence="8">
    <location>
        <begin position="344"/>
        <end position="361"/>
    </location>
</feature>
<dbReference type="OMA" id="CYIVQPV"/>
<evidence type="ECO:0000313" key="11">
    <source>
        <dbReference type="Proteomes" id="UP000070168"/>
    </source>
</evidence>
<keyword evidence="4 8" id="KW-0812">Transmembrane</keyword>
<dbReference type="PANTHER" id="PTHR43791">
    <property type="entry name" value="PERMEASE-RELATED"/>
    <property type="match status" value="1"/>
</dbReference>
<dbReference type="GeneID" id="63712157"/>
<comment type="subcellular location">
    <subcellularLocation>
        <location evidence="1">Membrane</location>
        <topology evidence="1">Multi-pass membrane protein</topology>
    </subcellularLocation>
</comment>
<evidence type="ECO:0000256" key="5">
    <source>
        <dbReference type="ARBA" id="ARBA00022989"/>
    </source>
</evidence>
<dbReference type="SUPFAM" id="SSF103473">
    <property type="entry name" value="MFS general substrate transporter"/>
    <property type="match status" value="1"/>
</dbReference>
<feature type="transmembrane region" description="Helical" evidence="8">
    <location>
        <begin position="232"/>
        <end position="256"/>
    </location>
</feature>
<reference evidence="10 11" key="1">
    <citation type="journal article" date="2016" name="BMC Genomics">
        <title>Genome sequencing and secondary metabolism of the postharvest pathogen Penicillium griseofulvum.</title>
        <authorList>
            <person name="Banani H."/>
            <person name="Marcet-Houben M."/>
            <person name="Ballester A.R."/>
            <person name="Abbruscato P."/>
            <person name="Gonzalez-Candelas L."/>
            <person name="Gabaldon T."/>
            <person name="Spadaro D."/>
        </authorList>
    </citation>
    <scope>NUCLEOTIDE SEQUENCE [LARGE SCALE GENOMIC DNA]</scope>
    <source>
        <strain evidence="10 11">PG3</strain>
    </source>
</reference>
<evidence type="ECO:0000259" key="9">
    <source>
        <dbReference type="PROSITE" id="PS50850"/>
    </source>
</evidence>
<dbReference type="AlphaFoldDB" id="A0A135LS34"/>
<dbReference type="GO" id="GO:0016020">
    <property type="term" value="C:membrane"/>
    <property type="evidence" value="ECO:0007669"/>
    <property type="project" value="UniProtKB-SubCell"/>
</dbReference>
<feature type="transmembrane region" description="Helical" evidence="8">
    <location>
        <begin position="304"/>
        <end position="324"/>
    </location>
</feature>
<dbReference type="RefSeq" id="XP_040650287.1">
    <property type="nucleotide sequence ID" value="XM_040796857.1"/>
</dbReference>
<evidence type="ECO:0000256" key="4">
    <source>
        <dbReference type="ARBA" id="ARBA00022692"/>
    </source>
</evidence>
<dbReference type="PROSITE" id="PS50850">
    <property type="entry name" value="MFS"/>
    <property type="match status" value="1"/>
</dbReference>
<keyword evidence="5 8" id="KW-1133">Transmembrane helix</keyword>
<gene>
    <name evidence="10" type="ORF">PGRI_091440</name>
</gene>
<dbReference type="Pfam" id="PF07690">
    <property type="entry name" value="MFS_1"/>
    <property type="match status" value="1"/>
</dbReference>
<evidence type="ECO:0000256" key="2">
    <source>
        <dbReference type="ARBA" id="ARBA00008335"/>
    </source>
</evidence>
<dbReference type="Proteomes" id="UP000070168">
    <property type="component" value="Unassembled WGS sequence"/>
</dbReference>
<comment type="caution">
    <text evidence="10">The sequence shown here is derived from an EMBL/GenBank/DDBJ whole genome shotgun (WGS) entry which is preliminary data.</text>
</comment>
<keyword evidence="6 8" id="KW-0472">Membrane</keyword>
<evidence type="ECO:0000256" key="3">
    <source>
        <dbReference type="ARBA" id="ARBA00022448"/>
    </source>
</evidence>
<feature type="transmembrane region" description="Helical" evidence="8">
    <location>
        <begin position="168"/>
        <end position="190"/>
    </location>
</feature>
<evidence type="ECO:0000256" key="7">
    <source>
        <dbReference type="SAM" id="MobiDB-lite"/>
    </source>
</evidence>
<proteinExistence type="inferred from homology"/>
<feature type="transmembrane region" description="Helical" evidence="8">
    <location>
        <begin position="472"/>
        <end position="494"/>
    </location>
</feature>
<feature type="compositionally biased region" description="Polar residues" evidence="7">
    <location>
        <begin position="23"/>
        <end position="33"/>
    </location>
</feature>
<dbReference type="InterPro" id="IPR036259">
    <property type="entry name" value="MFS_trans_sf"/>
</dbReference>
<dbReference type="Gene3D" id="1.20.1250.20">
    <property type="entry name" value="MFS general substrate transporter like domains"/>
    <property type="match status" value="2"/>
</dbReference>
<organism evidence="10 11">
    <name type="scientific">Penicillium patulum</name>
    <name type="common">Penicillium griseofulvum</name>
    <dbReference type="NCBI Taxonomy" id="5078"/>
    <lineage>
        <taxon>Eukaryota</taxon>
        <taxon>Fungi</taxon>
        <taxon>Dikarya</taxon>
        <taxon>Ascomycota</taxon>
        <taxon>Pezizomycotina</taxon>
        <taxon>Eurotiomycetes</taxon>
        <taxon>Eurotiomycetidae</taxon>
        <taxon>Eurotiales</taxon>
        <taxon>Aspergillaceae</taxon>
        <taxon>Penicillium</taxon>
    </lineage>
</organism>
<feature type="transmembrane region" description="Helical" evidence="8">
    <location>
        <begin position="202"/>
        <end position="226"/>
    </location>
</feature>
<protein>
    <submittedName>
        <fullName evidence="10">Major facilitator superfamily domain, general substrate transporter</fullName>
    </submittedName>
</protein>
<accession>A0A135LS34</accession>
<name>A0A135LS34_PENPA</name>
<evidence type="ECO:0000256" key="6">
    <source>
        <dbReference type="ARBA" id="ARBA00023136"/>
    </source>
</evidence>
<evidence type="ECO:0000313" key="10">
    <source>
        <dbReference type="EMBL" id="KXG51751.1"/>
    </source>
</evidence>
<feature type="transmembrane region" description="Helical" evidence="8">
    <location>
        <begin position="397"/>
        <end position="418"/>
    </location>
</feature>
<dbReference type="FunFam" id="1.20.1250.20:FF:000057">
    <property type="entry name" value="MFS general substrate transporter"/>
    <property type="match status" value="1"/>
</dbReference>
<feature type="transmembrane region" description="Helical" evidence="8">
    <location>
        <begin position="368"/>
        <end position="385"/>
    </location>
</feature>
<feature type="transmembrane region" description="Helical" evidence="8">
    <location>
        <begin position="49"/>
        <end position="67"/>
    </location>
</feature>
<dbReference type="STRING" id="5078.A0A135LS34"/>
<feature type="transmembrane region" description="Helical" evidence="8">
    <location>
        <begin position="430"/>
        <end position="452"/>
    </location>
</feature>
<feature type="domain" description="Major facilitator superfamily (MFS) profile" evidence="9">
    <location>
        <begin position="54"/>
        <end position="502"/>
    </location>
</feature>
<sequence length="532" mass="59266">MPSTVEEKEPKEMDEPYVPDTPETGSLPATNTEPIDPKAERKLLLKLDLGIWPVFFVIYMMSFLDRINISNARIQGMAAELDMLEGTRFNIALFVSFARKEAKLSATKVTANFDAQVYYISYILFEIPSNMVISKFRPSLYLTSLMFCWGIINMCMGFVHSYGALVGLRFLLGIFEAGVLPGIIYVTSLYYKRHEYQKRVSFFFCSTVVAGAFGGLLAYAIAGMAGTHGLAAWRWIFIIEGALTSGLAIPFSFLVIDWPEQTKYLNAEEKALLRQRMALDVADVCRMDTLNKPSAKRALGDYKIWLAGLLYMGVSVAGLSGTFFLPTILNEFGWKAQQAQVRTIPIYVFAAGMMIIGAWASDRLKHRFGFIIAGALMTTVGYSMLLNQVGKSREYKFGAVFPIFGGAYMITPMCLGWLQNNLSGRWKRAFGASIQVMVGNVAGIIGANIFLISESPVPGPNGQVYTGRPYVTGYSVSLALMWFGTISATAMFFLMRRENKKRAAGECDHILDLPEEERNNLGDHHPSFRFTP</sequence>
<dbReference type="InterPro" id="IPR011701">
    <property type="entry name" value="MFS"/>
</dbReference>
<evidence type="ECO:0000256" key="1">
    <source>
        <dbReference type="ARBA" id="ARBA00004141"/>
    </source>
</evidence>
<feature type="region of interest" description="Disordered" evidence="7">
    <location>
        <begin position="1"/>
        <end position="34"/>
    </location>
</feature>
<dbReference type="FunFam" id="1.20.1250.20:FF:000013">
    <property type="entry name" value="MFS general substrate transporter"/>
    <property type="match status" value="1"/>
</dbReference>
<dbReference type="GO" id="GO:0022857">
    <property type="term" value="F:transmembrane transporter activity"/>
    <property type="evidence" value="ECO:0007669"/>
    <property type="project" value="InterPro"/>
</dbReference>
<comment type="similarity">
    <text evidence="2">Belongs to the major facilitator superfamily.</text>
</comment>
<feature type="compositionally biased region" description="Basic and acidic residues" evidence="7">
    <location>
        <begin position="1"/>
        <end position="14"/>
    </location>
</feature>